<feature type="domain" description="Essential protein Yae1 N-terminal" evidence="3">
    <location>
        <begin position="36"/>
        <end position="74"/>
    </location>
</feature>
<gene>
    <name evidence="4" type="ORF">WJX74_004087</name>
</gene>
<comment type="caution">
    <text evidence="4">The sequence shown here is derived from an EMBL/GenBank/DDBJ whole genome shotgun (WGS) entry which is preliminary data.</text>
</comment>
<feature type="region of interest" description="Disordered" evidence="2">
    <location>
        <begin position="1"/>
        <end position="53"/>
    </location>
</feature>
<dbReference type="PANTHER" id="PTHR28532:SF1">
    <property type="entry name" value="ORAL CANCER OVEREXPRESSED 1"/>
    <property type="match status" value="1"/>
</dbReference>
<reference evidence="4 5" key="1">
    <citation type="journal article" date="2024" name="Nat. Commun.">
        <title>Phylogenomics reveals the evolutionary origins of lichenization in chlorophyte algae.</title>
        <authorList>
            <person name="Puginier C."/>
            <person name="Libourel C."/>
            <person name="Otte J."/>
            <person name="Skaloud P."/>
            <person name="Haon M."/>
            <person name="Grisel S."/>
            <person name="Petersen M."/>
            <person name="Berrin J.G."/>
            <person name="Delaux P.M."/>
            <person name="Dal Grande F."/>
            <person name="Keller J."/>
        </authorList>
    </citation>
    <scope>NUCLEOTIDE SEQUENCE [LARGE SCALE GENOMIC DNA]</scope>
    <source>
        <strain evidence="4 5">SAG 2145</strain>
    </source>
</reference>
<dbReference type="Proteomes" id="UP001438707">
    <property type="component" value="Unassembled WGS sequence"/>
</dbReference>
<proteinExistence type="inferred from homology"/>
<sequence>MPRVATANRPKVAQQEAEPDLFESSISLEEQHIKEGYEQGLSDGRQEGAQEGQELGLQKGFELAQELGFYRGCLQVWEQQLAAHADLTPTRAQKAFPALNQLLHGLREPNPKDELLQQQLENVRSRFRATVAIMGLQEEILPQNTISQSLSF</sequence>
<accession>A0AAW1RSC6</accession>
<comment type="similarity">
    <text evidence="1">Belongs to the LTO1 family.</text>
</comment>
<evidence type="ECO:0000259" key="3">
    <source>
        <dbReference type="Pfam" id="PF09811"/>
    </source>
</evidence>
<protein>
    <recommendedName>
        <fullName evidence="3">Essential protein Yae1 N-terminal domain-containing protein</fullName>
    </recommendedName>
</protein>
<evidence type="ECO:0000256" key="2">
    <source>
        <dbReference type="SAM" id="MobiDB-lite"/>
    </source>
</evidence>
<dbReference type="PANTHER" id="PTHR28532">
    <property type="entry name" value="GEO13458P1"/>
    <property type="match status" value="1"/>
</dbReference>
<dbReference type="InterPro" id="IPR019191">
    <property type="entry name" value="Essential_protein_Yae1_N"/>
</dbReference>
<dbReference type="Pfam" id="PF09811">
    <property type="entry name" value="Yae1_N"/>
    <property type="match status" value="1"/>
</dbReference>
<evidence type="ECO:0000313" key="5">
    <source>
        <dbReference type="Proteomes" id="UP001438707"/>
    </source>
</evidence>
<dbReference type="InterPro" id="IPR052436">
    <property type="entry name" value="LTO1_adapter"/>
</dbReference>
<organism evidence="4 5">
    <name type="scientific">Apatococcus lobatus</name>
    <dbReference type="NCBI Taxonomy" id="904363"/>
    <lineage>
        <taxon>Eukaryota</taxon>
        <taxon>Viridiplantae</taxon>
        <taxon>Chlorophyta</taxon>
        <taxon>core chlorophytes</taxon>
        <taxon>Trebouxiophyceae</taxon>
        <taxon>Chlorellales</taxon>
        <taxon>Chlorellaceae</taxon>
        <taxon>Apatococcus</taxon>
    </lineage>
</organism>
<evidence type="ECO:0000313" key="4">
    <source>
        <dbReference type="EMBL" id="KAK9836599.1"/>
    </source>
</evidence>
<dbReference type="AlphaFoldDB" id="A0AAW1RSC6"/>
<dbReference type="EMBL" id="JALJOS010000007">
    <property type="protein sequence ID" value="KAK9836599.1"/>
    <property type="molecule type" value="Genomic_DNA"/>
</dbReference>
<evidence type="ECO:0000256" key="1">
    <source>
        <dbReference type="ARBA" id="ARBA00038090"/>
    </source>
</evidence>
<keyword evidence="5" id="KW-1185">Reference proteome</keyword>
<name>A0AAW1RSC6_9CHLO</name>